<accession>A0ABU2RCW7</accession>
<feature type="region of interest" description="Disordered" evidence="1">
    <location>
        <begin position="344"/>
        <end position="363"/>
    </location>
</feature>
<name>A0ABU2RCW7_9ACTN</name>
<reference evidence="3" key="1">
    <citation type="submission" date="2023-07" db="EMBL/GenBank/DDBJ databases">
        <title>30 novel species of actinomycetes from the DSMZ collection.</title>
        <authorList>
            <person name="Nouioui I."/>
        </authorList>
    </citation>
    <scope>NUCLEOTIDE SEQUENCE [LARGE SCALE GENOMIC DNA]</scope>
    <source>
        <strain evidence="3">DSM 41770</strain>
    </source>
</reference>
<dbReference type="RefSeq" id="WP_200695963.1">
    <property type="nucleotide sequence ID" value="NZ_JAVREX010000001.1"/>
</dbReference>
<protein>
    <recommendedName>
        <fullName evidence="4">Aldolase</fullName>
    </recommendedName>
</protein>
<dbReference type="SUPFAM" id="SSF53795">
    <property type="entry name" value="PEP carboxykinase-like"/>
    <property type="match status" value="1"/>
</dbReference>
<evidence type="ECO:0000256" key="1">
    <source>
        <dbReference type="SAM" id="MobiDB-lite"/>
    </source>
</evidence>
<evidence type="ECO:0000313" key="3">
    <source>
        <dbReference type="Proteomes" id="UP001183777"/>
    </source>
</evidence>
<evidence type="ECO:0000313" key="2">
    <source>
        <dbReference type="EMBL" id="MDT0426315.1"/>
    </source>
</evidence>
<dbReference type="EMBL" id="JAVREX010000001">
    <property type="protein sequence ID" value="MDT0426315.1"/>
    <property type="molecule type" value="Genomic_DNA"/>
</dbReference>
<dbReference type="InterPro" id="IPR027417">
    <property type="entry name" value="P-loop_NTPase"/>
</dbReference>
<sequence>MSVYLNFLHTTVRFDVAEDAEGAFEPVRRFFRHLIAPAPAGEVTFTVDVRSYDPDADVAPEVWELPQSVIRRSNAAEFNFDAHLVDTEGRRQYVNRATLLDAPADSAKDSTFRVRITERSTVQILDFVRDLVIRHEENLGTVVLHASGLHRDGEAVIIAGPKGAGKTTTLLSALRRPGWQYFTGDKLFCTIEDGEILVHPWRDYPYVGVGTIRADPRLERLVREGVDERVDTYEPGHKILMDPDVFESWLGAEFTAEPKRLAALLLPEVVPGEPLSVRHLTDDNERWAHLNKIVDRQVDTTFFTWQTYLVPDYAAFYRGLAELRTYLGSVDMVRLRGTLDVDPDAVLATSPGAPETTEKETAR</sequence>
<proteinExistence type="predicted"/>
<comment type="caution">
    <text evidence="2">The sequence shown here is derived from an EMBL/GenBank/DDBJ whole genome shotgun (WGS) entry which is preliminary data.</text>
</comment>
<evidence type="ECO:0008006" key="4">
    <source>
        <dbReference type="Google" id="ProtNLM"/>
    </source>
</evidence>
<gene>
    <name evidence="2" type="ORF">RM649_01435</name>
</gene>
<keyword evidence="3" id="KW-1185">Reference proteome</keyword>
<dbReference type="Gene3D" id="3.40.50.300">
    <property type="entry name" value="P-loop containing nucleotide triphosphate hydrolases"/>
    <property type="match status" value="1"/>
</dbReference>
<organism evidence="2 3">
    <name type="scientific">Streptomyces salyersiae</name>
    <dbReference type="NCBI Taxonomy" id="3075530"/>
    <lineage>
        <taxon>Bacteria</taxon>
        <taxon>Bacillati</taxon>
        <taxon>Actinomycetota</taxon>
        <taxon>Actinomycetes</taxon>
        <taxon>Kitasatosporales</taxon>
        <taxon>Streptomycetaceae</taxon>
        <taxon>Streptomyces</taxon>
    </lineage>
</organism>
<dbReference type="Proteomes" id="UP001183777">
    <property type="component" value="Unassembled WGS sequence"/>
</dbReference>